<organism evidence="2 3">
    <name type="scientific">Tothia fuscella</name>
    <dbReference type="NCBI Taxonomy" id="1048955"/>
    <lineage>
        <taxon>Eukaryota</taxon>
        <taxon>Fungi</taxon>
        <taxon>Dikarya</taxon>
        <taxon>Ascomycota</taxon>
        <taxon>Pezizomycotina</taxon>
        <taxon>Dothideomycetes</taxon>
        <taxon>Pleosporomycetidae</taxon>
        <taxon>Venturiales</taxon>
        <taxon>Cylindrosympodiaceae</taxon>
        <taxon>Tothia</taxon>
    </lineage>
</organism>
<name>A0A9P4NW87_9PEZI</name>
<keyword evidence="3" id="KW-1185">Reference proteome</keyword>
<feature type="compositionally biased region" description="Basic and acidic residues" evidence="1">
    <location>
        <begin position="70"/>
        <end position="80"/>
    </location>
</feature>
<evidence type="ECO:0000313" key="2">
    <source>
        <dbReference type="EMBL" id="KAF2432296.1"/>
    </source>
</evidence>
<feature type="compositionally biased region" description="Basic and acidic residues" evidence="1">
    <location>
        <begin position="8"/>
        <end position="22"/>
    </location>
</feature>
<evidence type="ECO:0000256" key="1">
    <source>
        <dbReference type="SAM" id="MobiDB-lite"/>
    </source>
</evidence>
<feature type="region of interest" description="Disordered" evidence="1">
    <location>
        <begin position="1"/>
        <end position="80"/>
    </location>
</feature>
<dbReference type="AlphaFoldDB" id="A0A9P4NW87"/>
<evidence type="ECO:0008006" key="4">
    <source>
        <dbReference type="Google" id="ProtNLM"/>
    </source>
</evidence>
<dbReference type="EMBL" id="MU007027">
    <property type="protein sequence ID" value="KAF2432296.1"/>
    <property type="molecule type" value="Genomic_DNA"/>
</dbReference>
<evidence type="ECO:0000313" key="3">
    <source>
        <dbReference type="Proteomes" id="UP000800235"/>
    </source>
</evidence>
<dbReference type="Proteomes" id="UP000800235">
    <property type="component" value="Unassembled WGS sequence"/>
</dbReference>
<protein>
    <recommendedName>
        <fullName evidence="4">SAP domain-containing protein</fullName>
    </recommendedName>
</protein>
<gene>
    <name evidence="2" type="ORF">EJ08DRAFT_659295</name>
</gene>
<dbReference type="OrthoDB" id="3509703at2759"/>
<comment type="caution">
    <text evidence="2">The sequence shown here is derived from an EMBL/GenBank/DDBJ whole genome shotgun (WGS) entry which is preliminary data.</text>
</comment>
<proteinExistence type="predicted"/>
<accession>A0A9P4NW87</accession>
<reference evidence="2" key="1">
    <citation type="journal article" date="2020" name="Stud. Mycol.">
        <title>101 Dothideomycetes genomes: a test case for predicting lifestyles and emergence of pathogens.</title>
        <authorList>
            <person name="Haridas S."/>
            <person name="Albert R."/>
            <person name="Binder M."/>
            <person name="Bloem J."/>
            <person name="Labutti K."/>
            <person name="Salamov A."/>
            <person name="Andreopoulos B."/>
            <person name="Baker S."/>
            <person name="Barry K."/>
            <person name="Bills G."/>
            <person name="Bluhm B."/>
            <person name="Cannon C."/>
            <person name="Castanera R."/>
            <person name="Culley D."/>
            <person name="Daum C."/>
            <person name="Ezra D."/>
            <person name="Gonzalez J."/>
            <person name="Henrissat B."/>
            <person name="Kuo A."/>
            <person name="Liang C."/>
            <person name="Lipzen A."/>
            <person name="Lutzoni F."/>
            <person name="Magnuson J."/>
            <person name="Mondo S."/>
            <person name="Nolan M."/>
            <person name="Ohm R."/>
            <person name="Pangilinan J."/>
            <person name="Park H.-J."/>
            <person name="Ramirez L."/>
            <person name="Alfaro M."/>
            <person name="Sun H."/>
            <person name="Tritt A."/>
            <person name="Yoshinaga Y."/>
            <person name="Zwiers L.-H."/>
            <person name="Turgeon B."/>
            <person name="Goodwin S."/>
            <person name="Spatafora J."/>
            <person name="Crous P."/>
            <person name="Grigoriev I."/>
        </authorList>
    </citation>
    <scope>NUCLEOTIDE SEQUENCE</scope>
    <source>
        <strain evidence="2">CBS 130266</strain>
    </source>
</reference>
<sequence length="286" mass="32387">MQTRSKRALAEVDGNARPEPRINAKHHKKNNASRTEKETSTTKKSLSPLIDKKGKSTVLPSPQKSSSVEMSEKKENIEYGNKDNSKLRRFLTERGLSSADSREELISRLENSSIDYDSLLSSQISEMLRDRHLSCGQGSKAHKIKRLRLNDKVFRDSELEIRAGQPVNAVAVLDFERAQNRLDNQDQSDFTSKGPICAYDWTNSHWKDRSERELRQISQNRGMPGVGPKAAMLKFLDTGSVDYEDMYTFSLQRICDERSIPIRSGATKGKLVELLKEADVAAEKEE</sequence>